<dbReference type="PANTHER" id="PTHR30093:SF47">
    <property type="entry name" value="TYPE IV PILUS NON-CORE MINOR PILIN PILE"/>
    <property type="match status" value="1"/>
</dbReference>
<dbReference type="EMBL" id="CP021366">
    <property type="protein sequence ID" value="ART59444.1"/>
    <property type="molecule type" value="Genomic_DNA"/>
</dbReference>
<organism evidence="2 3">
    <name type="scientific">Acidovorax carolinensis</name>
    <dbReference type="NCBI Taxonomy" id="553814"/>
    <lineage>
        <taxon>Bacteria</taxon>
        <taxon>Pseudomonadati</taxon>
        <taxon>Pseudomonadota</taxon>
        <taxon>Betaproteobacteria</taxon>
        <taxon>Burkholderiales</taxon>
        <taxon>Comamonadaceae</taxon>
        <taxon>Acidovorax</taxon>
    </lineage>
</organism>
<dbReference type="Pfam" id="PF07963">
    <property type="entry name" value="N_methyl"/>
    <property type="match status" value="1"/>
</dbReference>
<dbReference type="KEGG" id="acis:CBP35_07050"/>
<dbReference type="SUPFAM" id="SSF54523">
    <property type="entry name" value="Pili subunits"/>
    <property type="match status" value="1"/>
</dbReference>
<gene>
    <name evidence="2" type="ORF">CBP36_11870</name>
</gene>
<evidence type="ECO:0000313" key="3">
    <source>
        <dbReference type="Proteomes" id="UP000194440"/>
    </source>
</evidence>
<dbReference type="RefSeq" id="WP_086927569.1">
    <property type="nucleotide sequence ID" value="NZ_CP021362.1"/>
</dbReference>
<dbReference type="AlphaFoldDB" id="A0A240UD70"/>
<dbReference type="KEGG" id="acip:CBP36_11870"/>
<dbReference type="NCBIfam" id="TIGR02532">
    <property type="entry name" value="IV_pilin_GFxxxE"/>
    <property type="match status" value="1"/>
</dbReference>
<dbReference type="PANTHER" id="PTHR30093">
    <property type="entry name" value="GENERAL SECRETION PATHWAY PROTEIN G"/>
    <property type="match status" value="1"/>
</dbReference>
<dbReference type="PROSITE" id="PS00409">
    <property type="entry name" value="PROKAR_NTER_METHYL"/>
    <property type="match status" value="1"/>
</dbReference>
<reference evidence="2" key="1">
    <citation type="submission" date="2017-05" db="EMBL/GenBank/DDBJ databases">
        <title>Polyphasic characterization of four soil-derived phenanthrene-degrading Acidovorax strains and proposal of Acidovorax phenanthrenivorans sp. nov.</title>
        <authorList>
            <person name="Singleton D."/>
            <person name="Lee J."/>
            <person name="Dickey A.N."/>
            <person name="Stroud A."/>
            <person name="Scholl E.H."/>
            <person name="Wright F.A."/>
            <person name="Aitken M.D."/>
        </authorList>
    </citation>
    <scope>NUCLEOTIDE SEQUENCE</scope>
    <source>
        <strain evidence="2">P4</strain>
    </source>
</reference>
<keyword evidence="1" id="KW-0812">Transmembrane</keyword>
<feature type="transmembrane region" description="Helical" evidence="1">
    <location>
        <begin position="6"/>
        <end position="30"/>
    </location>
</feature>
<sequence>MTRNKGFTLIELMITVAVIGILAAIAYPSYQDQVRKSRRAEAQSVLMNIGTRQQQMLLDARSYAATAASLSITVPPQVTTHYTISVSAPASTPPSFTATATPQGDQTKDKCGTLGVDHTGTKTALKNGSAQTGCW</sequence>
<keyword evidence="3" id="KW-1185">Reference proteome</keyword>
<dbReference type="InterPro" id="IPR012902">
    <property type="entry name" value="N_methyl_site"/>
</dbReference>
<dbReference type="Pfam" id="PF16732">
    <property type="entry name" value="ComP_DUS"/>
    <property type="match status" value="1"/>
</dbReference>
<accession>A0A240UD70</accession>
<proteinExistence type="predicted"/>
<dbReference type="Proteomes" id="UP000194440">
    <property type="component" value="Chromosome"/>
</dbReference>
<dbReference type="InterPro" id="IPR031982">
    <property type="entry name" value="PilE-like"/>
</dbReference>
<protein>
    <submittedName>
        <fullName evidence="2">Pilus assembly protein</fullName>
    </submittedName>
</protein>
<evidence type="ECO:0000313" key="2">
    <source>
        <dbReference type="EMBL" id="ART59444.1"/>
    </source>
</evidence>
<name>A0A240UD70_9BURK</name>
<dbReference type="InterPro" id="IPR045584">
    <property type="entry name" value="Pilin-like"/>
</dbReference>
<keyword evidence="1" id="KW-0472">Membrane</keyword>
<dbReference type="GO" id="GO:0043683">
    <property type="term" value="P:type IV pilus assembly"/>
    <property type="evidence" value="ECO:0007669"/>
    <property type="project" value="InterPro"/>
</dbReference>
<evidence type="ECO:0000256" key="1">
    <source>
        <dbReference type="SAM" id="Phobius"/>
    </source>
</evidence>
<dbReference type="OrthoDB" id="8592370at2"/>
<keyword evidence="1" id="KW-1133">Transmembrane helix</keyword>
<dbReference type="Gene3D" id="3.30.700.10">
    <property type="entry name" value="Glycoprotein, Type 4 Pilin"/>
    <property type="match status" value="1"/>
</dbReference>